<dbReference type="Gene3D" id="3.40.50.720">
    <property type="entry name" value="NAD(P)-binding Rossmann-like Domain"/>
    <property type="match status" value="1"/>
</dbReference>
<dbReference type="InterPro" id="IPR036291">
    <property type="entry name" value="NAD(P)-bd_dom_sf"/>
</dbReference>
<evidence type="ECO:0000313" key="4">
    <source>
        <dbReference type="EMBL" id="CAD8280667.1"/>
    </source>
</evidence>
<accession>A0A6U2BXZ9</accession>
<protein>
    <submittedName>
        <fullName evidence="4">Uncharacterized protein</fullName>
    </submittedName>
</protein>
<evidence type="ECO:0000256" key="1">
    <source>
        <dbReference type="ARBA" id="ARBA00023002"/>
    </source>
</evidence>
<reference evidence="4" key="1">
    <citation type="submission" date="2021-01" db="EMBL/GenBank/DDBJ databases">
        <authorList>
            <person name="Corre E."/>
            <person name="Pelletier E."/>
            <person name="Niang G."/>
            <person name="Scheremetjew M."/>
            <person name="Finn R."/>
            <person name="Kale V."/>
            <person name="Holt S."/>
            <person name="Cochrane G."/>
            <person name="Meng A."/>
            <person name="Brown T."/>
            <person name="Cohen L."/>
        </authorList>
    </citation>
    <scope>NUCLEOTIDE SEQUENCE</scope>
    <source>
        <strain evidence="4">CCMP219</strain>
    </source>
</reference>
<name>A0A6U2BXZ9_9CHLO</name>
<dbReference type="InterPro" id="IPR002347">
    <property type="entry name" value="SDR_fam"/>
</dbReference>
<evidence type="ECO:0000256" key="2">
    <source>
        <dbReference type="RuleBase" id="RU000363"/>
    </source>
</evidence>
<sequence length="318" mass="33977">MNAVRFGPTSAQRASRPASRTSVMAQAAAAKRVLITGANTGIGYVAALELAKRDYEVTMACRDPARASDAQARLQAAVPGAKVDTVPLDLGDLGSVRDCASRLLDREPFDVVLNNAGVMATPKMQTKDGFDFQLGVNHLGHFALTNALLPSLKSAGKPVRIINVASEAHKFGGIDFADLQREKSYQAWEAYGQSKLANVMFTYELARRLSSDAPQITVNCLHPGVVKTELGRYMVNDSWFMPAAIAVASLFFKTPEQGAETSIYLASSTEAAGLSGKYFDNCKPVQSSPASYDVATATKLYDVSSELVASKSKAPARS</sequence>
<dbReference type="GO" id="GO:0016491">
    <property type="term" value="F:oxidoreductase activity"/>
    <property type="evidence" value="ECO:0007669"/>
    <property type="project" value="UniProtKB-KW"/>
</dbReference>
<gene>
    <name evidence="3" type="ORF">CEUR00632_LOCUS701</name>
    <name evidence="4" type="ORF">CEUR00632_LOCUS702</name>
</gene>
<organism evidence="4">
    <name type="scientific">Chlamydomonas euryale</name>
    <dbReference type="NCBI Taxonomy" id="1486919"/>
    <lineage>
        <taxon>Eukaryota</taxon>
        <taxon>Viridiplantae</taxon>
        <taxon>Chlorophyta</taxon>
        <taxon>core chlorophytes</taxon>
        <taxon>Chlorophyceae</taxon>
        <taxon>CS clade</taxon>
        <taxon>Chlamydomonadales</taxon>
        <taxon>Chlamydomonadaceae</taxon>
        <taxon>Chlamydomonas</taxon>
    </lineage>
</organism>
<dbReference type="CDD" id="cd05327">
    <property type="entry name" value="retinol-DH_like_SDR_c_like"/>
    <property type="match status" value="1"/>
</dbReference>
<keyword evidence="1" id="KW-0560">Oxidoreductase</keyword>
<dbReference type="Pfam" id="PF00106">
    <property type="entry name" value="adh_short"/>
    <property type="match status" value="1"/>
</dbReference>
<dbReference type="SUPFAM" id="SSF51735">
    <property type="entry name" value="NAD(P)-binding Rossmann-fold domains"/>
    <property type="match status" value="1"/>
</dbReference>
<dbReference type="AlphaFoldDB" id="A0A6U2BXZ9"/>
<proteinExistence type="inferred from homology"/>
<evidence type="ECO:0000313" key="3">
    <source>
        <dbReference type="EMBL" id="CAD8280666.1"/>
    </source>
</evidence>
<dbReference type="EMBL" id="HBEC01001479">
    <property type="protein sequence ID" value="CAD8280666.1"/>
    <property type="molecule type" value="Transcribed_RNA"/>
</dbReference>
<dbReference type="PRINTS" id="PR00081">
    <property type="entry name" value="GDHRDH"/>
</dbReference>
<comment type="similarity">
    <text evidence="2">Belongs to the short-chain dehydrogenases/reductases (SDR) family.</text>
</comment>
<dbReference type="PANTHER" id="PTHR43157">
    <property type="entry name" value="PHOSPHATIDYLINOSITOL-GLYCAN BIOSYNTHESIS CLASS F PROTEIN-RELATED"/>
    <property type="match status" value="1"/>
</dbReference>
<dbReference type="PRINTS" id="PR00080">
    <property type="entry name" value="SDRFAMILY"/>
</dbReference>
<dbReference type="EMBL" id="HBEC01001480">
    <property type="protein sequence ID" value="CAD8280667.1"/>
    <property type="molecule type" value="Transcribed_RNA"/>
</dbReference>
<dbReference type="PANTHER" id="PTHR43157:SF31">
    <property type="entry name" value="PHOSPHATIDYLINOSITOL-GLYCAN BIOSYNTHESIS CLASS F PROTEIN"/>
    <property type="match status" value="1"/>
</dbReference>